<dbReference type="Pfam" id="PF14518">
    <property type="entry name" value="Haem_oxygenas_2"/>
    <property type="match status" value="1"/>
</dbReference>
<keyword evidence="2" id="KW-1185">Reference proteome</keyword>
<name>A0ABX4PVI1_9PSED</name>
<dbReference type="InterPro" id="IPR016084">
    <property type="entry name" value="Haem_Oase-like_multi-hlx"/>
</dbReference>
<proteinExistence type="predicted"/>
<dbReference type="EMBL" id="PHHE01000001">
    <property type="protein sequence ID" value="PKA67648.1"/>
    <property type="molecule type" value="Genomic_DNA"/>
</dbReference>
<organism evidence="1 2">
    <name type="scientific">Pseudomonas baetica</name>
    <dbReference type="NCBI Taxonomy" id="674054"/>
    <lineage>
        <taxon>Bacteria</taxon>
        <taxon>Pseudomonadati</taxon>
        <taxon>Pseudomonadota</taxon>
        <taxon>Gammaproteobacteria</taxon>
        <taxon>Pseudomonadales</taxon>
        <taxon>Pseudomonadaceae</taxon>
        <taxon>Pseudomonas</taxon>
    </lineage>
</organism>
<reference evidence="1 2" key="1">
    <citation type="submission" date="2017-11" db="EMBL/GenBank/DDBJ databases">
        <title>Genome sequencing of a diverse group of Pseudomonas species.</title>
        <authorList>
            <person name="Loper J."/>
        </authorList>
    </citation>
    <scope>NUCLEOTIDE SEQUENCE [LARGE SCALE GENOMIC DNA]</scope>
    <source>
        <strain evidence="1 2">LMG 25716</strain>
    </source>
</reference>
<dbReference type="Proteomes" id="UP000232455">
    <property type="component" value="Unassembled WGS sequence"/>
</dbReference>
<protein>
    <submittedName>
        <fullName evidence="1">Heme oxygenase-like protein</fullName>
    </submittedName>
</protein>
<evidence type="ECO:0000313" key="1">
    <source>
        <dbReference type="EMBL" id="PKA67648.1"/>
    </source>
</evidence>
<dbReference type="SMART" id="SM01236">
    <property type="entry name" value="Haem_oxygenase_2"/>
    <property type="match status" value="1"/>
</dbReference>
<gene>
    <name evidence="1" type="ORF">ATI02_0352</name>
</gene>
<sequence length="732" mass="81060">MAGTTSVLFDDNAPSFLAIPATDLAALAQSPRQWFFRLVNQEACHGLMELVWRNVNQCLNRHCAVVDASNFAALIAEGEQSIETLGRPFRQGIPDTLVSAQQRRHFFFQQAPLFKTLGGWLCGVTSIAYAWRRDGGLLLQTHAKLVGGGHPSLSQSYLFEQAARQAGVHLNEVFANSFSQDPNILEAAFELPVFLLGLACFPAARFPETLGVNLALCMYLDQLNTLSKDAGEPLLGCSTLERYRPTAEAAIDYYLAQVEPQAHARIYKGFACALDLIQKNEHRLVSELRDEARFSNAAAMVALIEKLGPHGCGYHKRGELAGQPIDHWLEPQTFSAQATIQALANSRYVKVGQPRKSALMNLISHPKGRMFGVFSRQDIQVVYTWIATLNSENISPVAPRSSAAASPCQAAMPCDKALARARQQALAKYSGYSLQQLYPLFLHIDKAPDALPVARLFAERWLARHQRAVQSEGLPFSVYSHQRLDSWLSVQHKRQVDSYRPLMQAPQETRDEIIADATRLAPLTLIDGAWLRNIVAPASVTSPIGALLYRTLIDELGQGDTALHHGNIYQDLLASMGVEVGDFTAQSFAASALFDDECLQVPVFWLAISLFPKSFQPETLGLNLAMELSGVGGEYRRSADVLRHYGFNSMFTDLHNTIDNVVSGHTAWAIEAIKQHLDDVAQNGGHTELARHWQRVWVGYRALSPPAESLLSTLRDFTRRSFNKITQQQDAS</sequence>
<evidence type="ECO:0000313" key="2">
    <source>
        <dbReference type="Proteomes" id="UP000232455"/>
    </source>
</evidence>
<comment type="caution">
    <text evidence="1">The sequence shown here is derived from an EMBL/GenBank/DDBJ whole genome shotgun (WGS) entry which is preliminary data.</text>
</comment>
<dbReference type="Gene3D" id="1.20.910.10">
    <property type="entry name" value="Heme oxygenase-like"/>
    <property type="match status" value="1"/>
</dbReference>
<accession>A0ABX4PVI1</accession>
<dbReference type="RefSeq" id="WP_100845275.1">
    <property type="nucleotide sequence ID" value="NZ_PHHE01000001.1"/>
</dbReference>